<dbReference type="AlphaFoldDB" id="A0A6J4LJ43"/>
<accession>A0A6J4LJ43</accession>
<protein>
    <recommendedName>
        <fullName evidence="4">YtxH domain-containing protein</fullName>
    </recommendedName>
</protein>
<dbReference type="EMBL" id="CADCTR010002116">
    <property type="protein sequence ID" value="CAA9333048.1"/>
    <property type="molecule type" value="Genomic_DNA"/>
</dbReference>
<keyword evidence="2" id="KW-0732">Signal</keyword>
<feature type="compositionally biased region" description="Low complexity" evidence="1">
    <location>
        <begin position="78"/>
        <end position="95"/>
    </location>
</feature>
<gene>
    <name evidence="3" type="ORF">AVDCRST_MAG93-6288</name>
</gene>
<feature type="region of interest" description="Disordered" evidence="1">
    <location>
        <begin position="74"/>
        <end position="104"/>
    </location>
</feature>
<proteinExistence type="predicted"/>
<evidence type="ECO:0000256" key="2">
    <source>
        <dbReference type="SAM" id="SignalP"/>
    </source>
</evidence>
<feature type="signal peptide" evidence="2">
    <location>
        <begin position="1"/>
        <end position="25"/>
    </location>
</feature>
<sequence>MGSFGNFLGGLLVGAALGVTAIAFAAPKSGDDTRSDIKSIWNGALETGKDVAKRREEELWADFNVRVKSKADVLNANSTAPAKPTTPTAPTSTSPGVRTYNDPS</sequence>
<dbReference type="Pfam" id="PF12732">
    <property type="entry name" value="YtxH"/>
    <property type="match status" value="1"/>
</dbReference>
<organism evidence="3">
    <name type="scientific">uncultured Chloroflexia bacterium</name>
    <dbReference type="NCBI Taxonomy" id="1672391"/>
    <lineage>
        <taxon>Bacteria</taxon>
        <taxon>Bacillati</taxon>
        <taxon>Chloroflexota</taxon>
        <taxon>Chloroflexia</taxon>
        <taxon>environmental samples</taxon>
    </lineage>
</organism>
<name>A0A6J4LJ43_9CHLR</name>
<feature type="chain" id="PRO_5026682875" description="YtxH domain-containing protein" evidence="2">
    <location>
        <begin position="26"/>
        <end position="104"/>
    </location>
</feature>
<reference evidence="3" key="1">
    <citation type="submission" date="2020-02" db="EMBL/GenBank/DDBJ databases">
        <authorList>
            <person name="Meier V. D."/>
        </authorList>
    </citation>
    <scope>NUCLEOTIDE SEQUENCE</scope>
    <source>
        <strain evidence="3">AVDCRST_MAG93</strain>
    </source>
</reference>
<dbReference type="InterPro" id="IPR024623">
    <property type="entry name" value="YtxH"/>
</dbReference>
<evidence type="ECO:0008006" key="4">
    <source>
        <dbReference type="Google" id="ProtNLM"/>
    </source>
</evidence>
<evidence type="ECO:0000256" key="1">
    <source>
        <dbReference type="SAM" id="MobiDB-lite"/>
    </source>
</evidence>
<evidence type="ECO:0000313" key="3">
    <source>
        <dbReference type="EMBL" id="CAA9333048.1"/>
    </source>
</evidence>